<organism evidence="7 8">
    <name type="scientific">Ruegeria spongiae</name>
    <dbReference type="NCBI Taxonomy" id="2942209"/>
    <lineage>
        <taxon>Bacteria</taxon>
        <taxon>Pseudomonadati</taxon>
        <taxon>Pseudomonadota</taxon>
        <taxon>Alphaproteobacteria</taxon>
        <taxon>Rhodobacterales</taxon>
        <taxon>Roseobacteraceae</taxon>
        <taxon>Ruegeria</taxon>
    </lineage>
</organism>
<comment type="caution">
    <text evidence="7">The sequence shown here is derived from an EMBL/GenBank/DDBJ whole genome shotgun (WGS) entry which is preliminary data.</text>
</comment>
<keyword evidence="3 5" id="KW-1005">Bacterial flagellum biogenesis</keyword>
<accession>A0ABT0Q4F7</accession>
<dbReference type="Proteomes" id="UP001203880">
    <property type="component" value="Unassembled WGS sequence"/>
</dbReference>
<evidence type="ECO:0000256" key="2">
    <source>
        <dbReference type="ARBA" id="ARBA00016013"/>
    </source>
</evidence>
<keyword evidence="8" id="KW-1185">Reference proteome</keyword>
<keyword evidence="7" id="KW-0282">Flagellum</keyword>
<sequence>MTETIPISTATASQGKAAATTAKVPSALTSDFETFLKMLTAQARNQDPLEPLNSSEYAAQLAQFSMVEQQVRTNETLSELSGLLGGPNMTQLSGWIGSEVRAVAPAFFDGTPVRISTTPNELAESSTLVVRNGSGEVVDRQVLSPGDRTAIWNGLDAGGAPMATGHYSFSVESYRGSELLSEDAVASYNRVTEAQIEGDDVILILEGGQAILAQLVTAVRSGDPQPQ</sequence>
<evidence type="ECO:0000259" key="6">
    <source>
        <dbReference type="Pfam" id="PF13860"/>
    </source>
</evidence>
<dbReference type="Pfam" id="PF13860">
    <property type="entry name" value="FlgD_ig"/>
    <property type="match status" value="1"/>
</dbReference>
<feature type="domain" description="FlgD/Vpr Ig-like" evidence="6">
    <location>
        <begin position="108"/>
        <end position="176"/>
    </location>
</feature>
<keyword evidence="7" id="KW-0969">Cilium</keyword>
<evidence type="ECO:0000313" key="7">
    <source>
        <dbReference type="EMBL" id="MCL6284677.1"/>
    </source>
</evidence>
<evidence type="ECO:0000256" key="4">
    <source>
        <dbReference type="ARBA" id="ARBA00024746"/>
    </source>
</evidence>
<evidence type="ECO:0000256" key="5">
    <source>
        <dbReference type="RuleBase" id="RU362076"/>
    </source>
</evidence>
<dbReference type="Pfam" id="PF03963">
    <property type="entry name" value="FlgD"/>
    <property type="match status" value="1"/>
</dbReference>
<keyword evidence="7" id="KW-0966">Cell projection</keyword>
<proteinExistence type="inferred from homology"/>
<comment type="similarity">
    <text evidence="1 5">Belongs to the FlgD family.</text>
</comment>
<evidence type="ECO:0000256" key="3">
    <source>
        <dbReference type="ARBA" id="ARBA00022795"/>
    </source>
</evidence>
<comment type="function">
    <text evidence="4 5">Required for flagellar hook formation. May act as a scaffolding protein.</text>
</comment>
<dbReference type="InterPro" id="IPR005648">
    <property type="entry name" value="FlgD"/>
</dbReference>
<evidence type="ECO:0000313" key="8">
    <source>
        <dbReference type="Proteomes" id="UP001203880"/>
    </source>
</evidence>
<gene>
    <name evidence="7" type="primary">flgD</name>
    <name evidence="7" type="ORF">M3P21_14160</name>
</gene>
<protein>
    <recommendedName>
        <fullName evidence="2 5">Basal-body rod modification protein FlgD</fullName>
    </recommendedName>
</protein>
<dbReference type="NCBIfam" id="NF009453">
    <property type="entry name" value="PRK12813.1"/>
    <property type="match status" value="1"/>
</dbReference>
<name>A0ABT0Q4F7_9RHOB</name>
<dbReference type="Gene3D" id="2.60.40.4070">
    <property type="match status" value="1"/>
</dbReference>
<dbReference type="RefSeq" id="WP_249710782.1">
    <property type="nucleotide sequence ID" value="NZ_JAMFMB010000017.1"/>
</dbReference>
<evidence type="ECO:0000256" key="1">
    <source>
        <dbReference type="ARBA" id="ARBA00010577"/>
    </source>
</evidence>
<dbReference type="InterPro" id="IPR025965">
    <property type="entry name" value="FlgD/Vpr_Ig-like"/>
</dbReference>
<dbReference type="Gene3D" id="2.30.30.910">
    <property type="match status" value="1"/>
</dbReference>
<dbReference type="EMBL" id="JAMFMB010000017">
    <property type="protein sequence ID" value="MCL6284677.1"/>
    <property type="molecule type" value="Genomic_DNA"/>
</dbReference>
<reference evidence="7" key="1">
    <citation type="submission" date="2022-05" db="EMBL/GenBank/DDBJ databases">
        <authorList>
            <person name="Park J.-S."/>
        </authorList>
    </citation>
    <scope>NUCLEOTIDE SEQUENCE</scope>
    <source>
        <strain evidence="7">2012CJ41-6</strain>
    </source>
</reference>